<dbReference type="AlphaFoldDB" id="A0A5C3NJ53"/>
<evidence type="ECO:0000313" key="2">
    <source>
        <dbReference type="EMBL" id="TFK56875.1"/>
    </source>
</evidence>
<accession>A0A5C3NJ53</accession>
<proteinExistence type="predicted"/>
<dbReference type="Gene3D" id="1.20.1280.50">
    <property type="match status" value="1"/>
</dbReference>
<organism evidence="2 3">
    <name type="scientific">Heliocybe sulcata</name>
    <dbReference type="NCBI Taxonomy" id="5364"/>
    <lineage>
        <taxon>Eukaryota</taxon>
        <taxon>Fungi</taxon>
        <taxon>Dikarya</taxon>
        <taxon>Basidiomycota</taxon>
        <taxon>Agaricomycotina</taxon>
        <taxon>Agaricomycetes</taxon>
        <taxon>Gloeophyllales</taxon>
        <taxon>Gloeophyllaceae</taxon>
        <taxon>Heliocybe</taxon>
    </lineage>
</organism>
<dbReference type="STRING" id="5364.A0A5C3NJ53"/>
<dbReference type="InterPro" id="IPR036047">
    <property type="entry name" value="F-box-like_dom_sf"/>
</dbReference>
<keyword evidence="3" id="KW-1185">Reference proteome</keyword>
<evidence type="ECO:0000313" key="3">
    <source>
        <dbReference type="Proteomes" id="UP000305948"/>
    </source>
</evidence>
<name>A0A5C3NJ53_9AGAM</name>
<evidence type="ECO:0000256" key="1">
    <source>
        <dbReference type="SAM" id="MobiDB-lite"/>
    </source>
</evidence>
<sequence length="608" mass="68073">MLDFARDREEQRRVDQEIRTLNSRRSALAPISSLPTELLSMVFEACCFESGGAITITHVCHHWRATAVGIPGLWRSPLLSRLECTKEFIRRAKGAPLDITVTFDDSDTADKMQAIELALDQLDHIEVLRLYVRTRRPDMHTMERLAKPAPLLKDVEIYNVNIFTRKIALFDGVTPALECVAFIYYNFAHGRGLNIIQNLKTLALVQPMDRPSKDEMVSLLEGSPLLEFLDLDQCTPAGYNISDITPVPLHYLQDVEVHEKLLIQCATMLVFLKLSKRPRLHLSTLLPSSASDLHVSWQIIDSVLAIDGAPPFKSGKVVWEGLDRFTISAWSTPDVDHATRGDFSLLFHRSTQCTVSHWCQYLPLSGAKTLELDGVISMYSSKDLGWLMPFKRFQSITVLRASRVAVQEMIEVLGAHLMHEWDYMEGEDGPEEEEVRYGSRVGCRGANESDEDDETDSEDAEELSDLEEGSSSGSFSAPVVTTSSRSIASSSRLESSGRTPAGTFSVLQVHLPPAAQKKSSPSNNSAQRPMLFPNLLELTVERYDLRTNVMRRSVSLVTVLARVVEDRATSMKCLDTLCIKRCSGVMKPHADRLQKHVGTLCWTPAKKQ</sequence>
<dbReference type="Proteomes" id="UP000305948">
    <property type="component" value="Unassembled WGS sequence"/>
</dbReference>
<dbReference type="EMBL" id="ML213503">
    <property type="protein sequence ID" value="TFK56875.1"/>
    <property type="molecule type" value="Genomic_DNA"/>
</dbReference>
<feature type="compositionally biased region" description="Acidic residues" evidence="1">
    <location>
        <begin position="448"/>
        <end position="468"/>
    </location>
</feature>
<gene>
    <name evidence="2" type="ORF">OE88DRAFT_65997</name>
</gene>
<feature type="region of interest" description="Disordered" evidence="1">
    <location>
        <begin position="426"/>
        <end position="481"/>
    </location>
</feature>
<evidence type="ECO:0008006" key="4">
    <source>
        <dbReference type="Google" id="ProtNLM"/>
    </source>
</evidence>
<dbReference type="OrthoDB" id="2884925at2759"/>
<protein>
    <recommendedName>
        <fullName evidence="4">F-box domain-containing protein</fullName>
    </recommendedName>
</protein>
<feature type="compositionally biased region" description="Low complexity" evidence="1">
    <location>
        <begin position="469"/>
        <end position="481"/>
    </location>
</feature>
<reference evidence="2 3" key="1">
    <citation type="journal article" date="2019" name="Nat. Ecol. Evol.">
        <title>Megaphylogeny resolves global patterns of mushroom evolution.</title>
        <authorList>
            <person name="Varga T."/>
            <person name="Krizsan K."/>
            <person name="Foldi C."/>
            <person name="Dima B."/>
            <person name="Sanchez-Garcia M."/>
            <person name="Sanchez-Ramirez S."/>
            <person name="Szollosi G.J."/>
            <person name="Szarkandi J.G."/>
            <person name="Papp V."/>
            <person name="Albert L."/>
            <person name="Andreopoulos W."/>
            <person name="Angelini C."/>
            <person name="Antonin V."/>
            <person name="Barry K.W."/>
            <person name="Bougher N.L."/>
            <person name="Buchanan P."/>
            <person name="Buyck B."/>
            <person name="Bense V."/>
            <person name="Catcheside P."/>
            <person name="Chovatia M."/>
            <person name="Cooper J."/>
            <person name="Damon W."/>
            <person name="Desjardin D."/>
            <person name="Finy P."/>
            <person name="Geml J."/>
            <person name="Haridas S."/>
            <person name="Hughes K."/>
            <person name="Justo A."/>
            <person name="Karasinski D."/>
            <person name="Kautmanova I."/>
            <person name="Kiss B."/>
            <person name="Kocsube S."/>
            <person name="Kotiranta H."/>
            <person name="LaButti K.M."/>
            <person name="Lechner B.E."/>
            <person name="Liimatainen K."/>
            <person name="Lipzen A."/>
            <person name="Lukacs Z."/>
            <person name="Mihaltcheva S."/>
            <person name="Morgado L.N."/>
            <person name="Niskanen T."/>
            <person name="Noordeloos M.E."/>
            <person name="Ohm R.A."/>
            <person name="Ortiz-Santana B."/>
            <person name="Ovrebo C."/>
            <person name="Racz N."/>
            <person name="Riley R."/>
            <person name="Savchenko A."/>
            <person name="Shiryaev A."/>
            <person name="Soop K."/>
            <person name="Spirin V."/>
            <person name="Szebenyi C."/>
            <person name="Tomsovsky M."/>
            <person name="Tulloss R.E."/>
            <person name="Uehling J."/>
            <person name="Grigoriev I.V."/>
            <person name="Vagvolgyi C."/>
            <person name="Papp T."/>
            <person name="Martin F.M."/>
            <person name="Miettinen O."/>
            <person name="Hibbett D.S."/>
            <person name="Nagy L.G."/>
        </authorList>
    </citation>
    <scope>NUCLEOTIDE SEQUENCE [LARGE SCALE GENOMIC DNA]</scope>
    <source>
        <strain evidence="2 3">OMC1185</strain>
    </source>
</reference>
<dbReference type="SUPFAM" id="SSF81383">
    <property type="entry name" value="F-box domain"/>
    <property type="match status" value="1"/>
</dbReference>